<dbReference type="OrthoDB" id="104167at2"/>
<dbReference type="InterPro" id="IPR027417">
    <property type="entry name" value="P-loop_NTPase"/>
</dbReference>
<dbReference type="Proteomes" id="UP000019225">
    <property type="component" value="Chromosome"/>
</dbReference>
<sequence length="398" mass="43934">MTGPAPDLRQIEHLRIRNYRALKDLTLGGLTPVTALLGPNGSGKSTVFDALAFLQEAFTKGLAEALGRRGGIAELRTRGAEEPISIELGYRDSGREESFVYRIDVDEEEGSPVVVRETLVSTEGTVWLDFTRGDGHVLAEAVDTEEPAEDIEHMVLGGPAVLAAAALGQLARYRSAVGLSHRVARLQVSSPDVERIRVSTPSRTPEVLSSSGDNLASVVQRLQTRRPEVWESILRSLRRYVPTLRDVIPERLGDGRWIVLVSEYGVDQPILPEHVSDGTLKLLGYLVAVHSEAWVLLLEEPENHVHPQVHYRLAEDLRLSDQPGQVLVATHSSYFVDALRPEEVWVFYRDEQGYTQARRAADLPELMAMVEAGGLLGSLWTEGFFGLGDPLTRSGRPR</sequence>
<dbReference type="PIRSF" id="PIRSF029347">
    <property type="entry name" value="RecF"/>
    <property type="match status" value="1"/>
</dbReference>
<dbReference type="KEGG" id="kal:KALB_2755"/>
<feature type="domain" description="ATPase AAA-type core" evidence="1">
    <location>
        <begin position="33"/>
        <end position="113"/>
    </location>
</feature>
<proteinExistence type="predicted"/>
<evidence type="ECO:0000259" key="1">
    <source>
        <dbReference type="Pfam" id="PF13304"/>
    </source>
</evidence>
<gene>
    <name evidence="2" type="ORF">KALB_2755</name>
</gene>
<accession>W5W4I0</accession>
<dbReference type="GO" id="GO:0016887">
    <property type="term" value="F:ATP hydrolysis activity"/>
    <property type="evidence" value="ECO:0007669"/>
    <property type="project" value="InterPro"/>
</dbReference>
<dbReference type="Pfam" id="PF13304">
    <property type="entry name" value="AAA_21"/>
    <property type="match status" value="2"/>
</dbReference>
<dbReference type="InterPro" id="IPR003959">
    <property type="entry name" value="ATPase_AAA_core"/>
</dbReference>
<dbReference type="PANTHER" id="PTHR40396:SF1">
    <property type="entry name" value="ATPASE AAA-TYPE CORE DOMAIN-CONTAINING PROTEIN"/>
    <property type="match status" value="1"/>
</dbReference>
<dbReference type="PANTHER" id="PTHR40396">
    <property type="entry name" value="ATPASE-LIKE PROTEIN"/>
    <property type="match status" value="1"/>
</dbReference>
<dbReference type="Gene3D" id="3.40.50.300">
    <property type="entry name" value="P-loop containing nucleotide triphosphate hydrolases"/>
    <property type="match status" value="2"/>
</dbReference>
<dbReference type="PATRIC" id="fig|1449976.3.peg.2764"/>
<dbReference type="eggNOG" id="COG4637">
    <property type="taxonomic scope" value="Bacteria"/>
</dbReference>
<dbReference type="RefSeq" id="WP_025356273.1">
    <property type="nucleotide sequence ID" value="NZ_CP007155.1"/>
</dbReference>
<reference evidence="2 3" key="1">
    <citation type="journal article" date="2014" name="BMC Genomics">
        <title>Complete genome sequence of producer of the glycopeptide antibiotic Aculeximycin Kutzneria albida DSM 43870T, a representative of minor genus of Pseudonocardiaceae.</title>
        <authorList>
            <person name="Rebets Y."/>
            <person name="Tokovenko B."/>
            <person name="Lushchyk I."/>
            <person name="Ruckert C."/>
            <person name="Zaburannyi N."/>
            <person name="Bechthold A."/>
            <person name="Kalinowski J."/>
            <person name="Luzhetskyy A."/>
        </authorList>
    </citation>
    <scope>NUCLEOTIDE SEQUENCE [LARGE SCALE GENOMIC DNA]</scope>
    <source>
        <strain evidence="2">DSM 43870</strain>
    </source>
</reference>
<feature type="domain" description="ATPase AAA-type core" evidence="1">
    <location>
        <begin position="239"/>
        <end position="337"/>
    </location>
</feature>
<dbReference type="EMBL" id="CP007155">
    <property type="protein sequence ID" value="AHH96123.1"/>
    <property type="molecule type" value="Genomic_DNA"/>
</dbReference>
<protein>
    <submittedName>
        <fullName evidence="2">ATPase</fullName>
    </submittedName>
</protein>
<keyword evidence="3" id="KW-1185">Reference proteome</keyword>
<dbReference type="HOGENOM" id="CLU_035814_0_0_11"/>
<dbReference type="STRING" id="1449976.KALB_2755"/>
<dbReference type="GO" id="GO:0005524">
    <property type="term" value="F:ATP binding"/>
    <property type="evidence" value="ECO:0007669"/>
    <property type="project" value="InterPro"/>
</dbReference>
<dbReference type="AlphaFoldDB" id="W5W4I0"/>
<organism evidence="2 3">
    <name type="scientific">Kutzneria albida DSM 43870</name>
    <dbReference type="NCBI Taxonomy" id="1449976"/>
    <lineage>
        <taxon>Bacteria</taxon>
        <taxon>Bacillati</taxon>
        <taxon>Actinomycetota</taxon>
        <taxon>Actinomycetes</taxon>
        <taxon>Pseudonocardiales</taxon>
        <taxon>Pseudonocardiaceae</taxon>
        <taxon>Kutzneria</taxon>
    </lineage>
</organism>
<dbReference type="SUPFAM" id="SSF52540">
    <property type="entry name" value="P-loop containing nucleoside triphosphate hydrolases"/>
    <property type="match status" value="1"/>
</dbReference>
<evidence type="ECO:0000313" key="2">
    <source>
        <dbReference type="EMBL" id="AHH96123.1"/>
    </source>
</evidence>
<evidence type="ECO:0000313" key="3">
    <source>
        <dbReference type="Proteomes" id="UP000019225"/>
    </source>
</evidence>
<dbReference type="InterPro" id="IPR014555">
    <property type="entry name" value="RecF-like"/>
</dbReference>
<name>W5W4I0_9PSEU</name>